<feature type="non-terminal residue" evidence="2">
    <location>
        <position position="225"/>
    </location>
</feature>
<sequence>MKKRKKRKFKKRYWLLIDLAIAIVIVALLLHKPARYKPAAVGPAGNKQGQVSPYLTNVLLPQLHNGAQRDEPFELVVTQKGINEIITWSEWPKESEDVRFSAPVVFFVPDKIELMGTANMKGVDLVISIMAEPRLNEEGLLNLHVAKVKIGAMNITPLARMIAKRMYAERLAMVPIDTEDLGAKIAGSLLNDEPFEPVFDIADIFENENKKLRIEKITIQQEKLI</sequence>
<organism evidence="2">
    <name type="scientific">marine sediment metagenome</name>
    <dbReference type="NCBI Taxonomy" id="412755"/>
    <lineage>
        <taxon>unclassified sequences</taxon>
        <taxon>metagenomes</taxon>
        <taxon>ecological metagenomes</taxon>
    </lineage>
</organism>
<name>X1ETQ6_9ZZZZ</name>
<keyword evidence="1" id="KW-1133">Transmembrane helix</keyword>
<evidence type="ECO:0000313" key="2">
    <source>
        <dbReference type="EMBL" id="GAH36781.1"/>
    </source>
</evidence>
<gene>
    <name evidence="2" type="ORF">S03H2_15913</name>
</gene>
<evidence type="ECO:0000256" key="1">
    <source>
        <dbReference type="SAM" id="Phobius"/>
    </source>
</evidence>
<keyword evidence="1" id="KW-0812">Transmembrane</keyword>
<keyword evidence="1" id="KW-0472">Membrane</keyword>
<dbReference type="EMBL" id="BARU01008099">
    <property type="protein sequence ID" value="GAH36781.1"/>
    <property type="molecule type" value="Genomic_DNA"/>
</dbReference>
<proteinExistence type="predicted"/>
<comment type="caution">
    <text evidence="2">The sequence shown here is derived from an EMBL/GenBank/DDBJ whole genome shotgun (WGS) entry which is preliminary data.</text>
</comment>
<feature type="transmembrane region" description="Helical" evidence="1">
    <location>
        <begin position="12"/>
        <end position="30"/>
    </location>
</feature>
<dbReference type="AlphaFoldDB" id="X1ETQ6"/>
<protein>
    <submittedName>
        <fullName evidence="2">Uncharacterized protein</fullName>
    </submittedName>
</protein>
<reference evidence="2" key="1">
    <citation type="journal article" date="2014" name="Front. Microbiol.">
        <title>High frequency of phylogenetically diverse reductive dehalogenase-homologous genes in deep subseafloor sedimentary metagenomes.</title>
        <authorList>
            <person name="Kawai M."/>
            <person name="Futagami T."/>
            <person name="Toyoda A."/>
            <person name="Takaki Y."/>
            <person name="Nishi S."/>
            <person name="Hori S."/>
            <person name="Arai W."/>
            <person name="Tsubouchi T."/>
            <person name="Morono Y."/>
            <person name="Uchiyama I."/>
            <person name="Ito T."/>
            <person name="Fujiyama A."/>
            <person name="Inagaki F."/>
            <person name="Takami H."/>
        </authorList>
    </citation>
    <scope>NUCLEOTIDE SEQUENCE</scope>
    <source>
        <strain evidence="2">Expedition CK06-06</strain>
    </source>
</reference>
<accession>X1ETQ6</accession>